<evidence type="ECO:0008006" key="3">
    <source>
        <dbReference type="Google" id="ProtNLM"/>
    </source>
</evidence>
<accession>A0A0P1AYM9</accession>
<sequence>MILTQKTTNRRVARWFNTLAESRPLFKWIPGETNTVADALSRNPNFGKRLLNVTVAETAKPMYN</sequence>
<name>A0A0P1AYM9_PLAHL</name>
<dbReference type="Proteomes" id="UP000054928">
    <property type="component" value="Unassembled WGS sequence"/>
</dbReference>
<reference evidence="2" key="1">
    <citation type="submission" date="2014-09" db="EMBL/GenBank/DDBJ databases">
        <authorList>
            <person name="Sharma Rahul"/>
            <person name="Thines Marco"/>
        </authorList>
    </citation>
    <scope>NUCLEOTIDE SEQUENCE [LARGE SCALE GENOMIC DNA]</scope>
</reference>
<proteinExistence type="predicted"/>
<dbReference type="RefSeq" id="XP_024583927.1">
    <property type="nucleotide sequence ID" value="XM_024718538.1"/>
</dbReference>
<protein>
    <recommendedName>
        <fullName evidence="3">Reverse transcriptase</fullName>
    </recommendedName>
</protein>
<dbReference type="OrthoDB" id="111711at2759"/>
<organism evidence="1 2">
    <name type="scientific">Plasmopara halstedii</name>
    <name type="common">Downy mildew of sunflower</name>
    <dbReference type="NCBI Taxonomy" id="4781"/>
    <lineage>
        <taxon>Eukaryota</taxon>
        <taxon>Sar</taxon>
        <taxon>Stramenopiles</taxon>
        <taxon>Oomycota</taxon>
        <taxon>Peronosporomycetes</taxon>
        <taxon>Peronosporales</taxon>
        <taxon>Peronosporaceae</taxon>
        <taxon>Plasmopara</taxon>
    </lineage>
</organism>
<dbReference type="EMBL" id="CCYD01002589">
    <property type="protein sequence ID" value="CEG47558.1"/>
    <property type="molecule type" value="Genomic_DNA"/>
</dbReference>
<evidence type="ECO:0000313" key="2">
    <source>
        <dbReference type="Proteomes" id="UP000054928"/>
    </source>
</evidence>
<evidence type="ECO:0000313" key="1">
    <source>
        <dbReference type="EMBL" id="CEG47558.1"/>
    </source>
</evidence>
<dbReference type="GeneID" id="36399481"/>
<keyword evidence="2" id="KW-1185">Reference proteome</keyword>
<dbReference type="AlphaFoldDB" id="A0A0P1AYM9"/>